<accession>A0AAV4E0X3</accession>
<evidence type="ECO:0000313" key="1">
    <source>
        <dbReference type="EMBL" id="GFO50003.1"/>
    </source>
</evidence>
<proteinExistence type="predicted"/>
<dbReference type="AlphaFoldDB" id="A0AAV4E0X3"/>
<protein>
    <submittedName>
        <fullName evidence="1">Uncharacterized protein</fullName>
    </submittedName>
</protein>
<dbReference type="EMBL" id="BLXT01008557">
    <property type="protein sequence ID" value="GFO50003.1"/>
    <property type="molecule type" value="Genomic_DNA"/>
</dbReference>
<name>A0AAV4E0X3_9GAST</name>
<reference evidence="1 2" key="1">
    <citation type="journal article" date="2021" name="Elife">
        <title>Chloroplast acquisition without the gene transfer in kleptoplastic sea slugs, Plakobranchus ocellatus.</title>
        <authorList>
            <person name="Maeda T."/>
            <person name="Takahashi S."/>
            <person name="Yoshida T."/>
            <person name="Shimamura S."/>
            <person name="Takaki Y."/>
            <person name="Nagai Y."/>
            <person name="Toyoda A."/>
            <person name="Suzuki Y."/>
            <person name="Arimoto A."/>
            <person name="Ishii H."/>
            <person name="Satoh N."/>
            <person name="Nishiyama T."/>
            <person name="Hasebe M."/>
            <person name="Maruyama T."/>
            <person name="Minagawa J."/>
            <person name="Obokata J."/>
            <person name="Shigenobu S."/>
        </authorList>
    </citation>
    <scope>NUCLEOTIDE SEQUENCE [LARGE SCALE GENOMIC DNA]</scope>
</reference>
<gene>
    <name evidence="1" type="ORF">PoB_007650800</name>
</gene>
<dbReference type="Proteomes" id="UP000735302">
    <property type="component" value="Unassembled WGS sequence"/>
</dbReference>
<comment type="caution">
    <text evidence="1">The sequence shown here is derived from an EMBL/GenBank/DDBJ whole genome shotgun (WGS) entry which is preliminary data.</text>
</comment>
<keyword evidence="2" id="KW-1185">Reference proteome</keyword>
<organism evidence="1 2">
    <name type="scientific">Plakobranchus ocellatus</name>
    <dbReference type="NCBI Taxonomy" id="259542"/>
    <lineage>
        <taxon>Eukaryota</taxon>
        <taxon>Metazoa</taxon>
        <taxon>Spiralia</taxon>
        <taxon>Lophotrochozoa</taxon>
        <taxon>Mollusca</taxon>
        <taxon>Gastropoda</taxon>
        <taxon>Heterobranchia</taxon>
        <taxon>Euthyneura</taxon>
        <taxon>Panpulmonata</taxon>
        <taxon>Sacoglossa</taxon>
        <taxon>Placobranchoidea</taxon>
        <taxon>Plakobranchidae</taxon>
        <taxon>Plakobranchus</taxon>
    </lineage>
</organism>
<evidence type="ECO:0000313" key="2">
    <source>
        <dbReference type="Proteomes" id="UP000735302"/>
    </source>
</evidence>
<sequence>MTYTGIKVRAPDVHLIVLRQLPVQLDSGAMQCKSFAQKRSTRSSCRTESDTVGLPPLLVVYVGKGRNGLHDLSECREVVGDRPGCGLISP</sequence>